<dbReference type="InterPro" id="IPR036291">
    <property type="entry name" value="NAD(P)-bd_dom_sf"/>
</dbReference>
<sequence length="701" mass="73067">MPASFPDLKPFFSPKSAALVGASADLRKFGGRCLKQLVDFGYEGRIYPVNPKADTILGMPCYPDIASLPEAPDHVGIVVPGKAIPGVLKQCGDRGVRHVTIFSSGFSEGGSADGAAFQAEIVALAREHGIRLMGPNCNGLINYVDGFALTSTATINGPRAPKGDVAVLGHSGGLAQVNVMYRAQQAGLGISYQVSCGNDADLDILDYAAFMVDDPETRVILMLAETIRDGGKLRALSDRARAADKPIVMMKLGRSEEGMQAAVSHTGALASSDSVADDVLRQLGILRVDDCHEMIDVAMMLRTGRRLGGRGLAAVSISGGNLVHLADQGPMHGLAFPDFGSATKTRMAELIPNYGQASNPADVTSAAIGSPEIFAGVLETIAQDPAVDVILPVLTLHSAELIRGTAQALLASPKPCAVIWSGNCTDDDTLTHAELVRMGLPVFRDIAPAMQVIDAAARYAELAQAARPVVAPVPPVQGLDTLPGQPDEADAKAFLAANGFDVPRGMVAETAADAGPLADRLGGAVVVKILSAEIGHKTELGGVQLNLNGATASAAAEEMGARIREVAPDLELRGFLIEEMAAPGVEMILGLSRDPVFGMVLTVGLGGIMAELLEDVAHRLLPVSEDEALSMLRQLRGWPLLDGHRGRAPADVSALVRTITTLSDLGMGSDGRIETLDLNPVIVGEAGQGATVCDALVVLSR</sequence>
<dbReference type="HOGENOM" id="CLU_007415_3_1_5"/>
<keyword evidence="3" id="KW-0547">Nucleotide-binding</keyword>
<gene>
    <name evidence="6" type="ORF">R2601_02438</name>
</gene>
<dbReference type="InterPro" id="IPR051538">
    <property type="entry name" value="Acyl-CoA_Synth/Transferase"/>
</dbReference>
<accession>Q0FX08</accession>
<dbReference type="STRING" id="314265.R2601_02438"/>
<dbReference type="Gene3D" id="3.40.50.261">
    <property type="entry name" value="Succinyl-CoA synthetase domains"/>
    <property type="match status" value="2"/>
</dbReference>
<name>Q0FX08_SALBH</name>
<dbReference type="InterPro" id="IPR016102">
    <property type="entry name" value="Succinyl-CoA_synth-like"/>
</dbReference>
<dbReference type="Pfam" id="PF13607">
    <property type="entry name" value="Succ_CoA_lig"/>
    <property type="match status" value="1"/>
</dbReference>
<dbReference type="PANTHER" id="PTHR43334">
    <property type="entry name" value="ACETATE--COA LIGASE [ADP-FORMING]"/>
    <property type="match status" value="1"/>
</dbReference>
<dbReference type="RefSeq" id="WP_007801781.1">
    <property type="nucleotide sequence ID" value="NZ_DS022277.1"/>
</dbReference>
<dbReference type="AlphaFoldDB" id="Q0FX08"/>
<keyword evidence="4" id="KW-0067">ATP-binding</keyword>
<dbReference type="GO" id="GO:0005524">
    <property type="term" value="F:ATP binding"/>
    <property type="evidence" value="ECO:0007669"/>
    <property type="project" value="UniProtKB-KW"/>
</dbReference>
<evidence type="ECO:0000256" key="1">
    <source>
        <dbReference type="ARBA" id="ARBA00022532"/>
    </source>
</evidence>
<keyword evidence="2" id="KW-0436">Ligase</keyword>
<evidence type="ECO:0000256" key="2">
    <source>
        <dbReference type="ARBA" id="ARBA00022598"/>
    </source>
</evidence>
<dbReference type="InterPro" id="IPR013815">
    <property type="entry name" value="ATP_grasp_subdomain_1"/>
</dbReference>
<dbReference type="SUPFAM" id="SSF56059">
    <property type="entry name" value="Glutathione synthetase ATP-binding domain-like"/>
    <property type="match status" value="1"/>
</dbReference>
<evidence type="ECO:0000313" key="7">
    <source>
        <dbReference type="Proteomes" id="UP000006230"/>
    </source>
</evidence>
<reference evidence="6 7" key="1">
    <citation type="journal article" date="2010" name="J. Bacteriol.">
        <title>Genome sequences of Pelagibaca bermudensis HTCC2601T and Maritimibacter alkaliphilus HTCC2654T, the type strains of two marine Roseobacter genera.</title>
        <authorList>
            <person name="Thrash J.C."/>
            <person name="Cho J.C."/>
            <person name="Ferriera S."/>
            <person name="Johnson J."/>
            <person name="Vergin K.L."/>
            <person name="Giovannoni S.J."/>
        </authorList>
    </citation>
    <scope>NUCLEOTIDE SEQUENCE [LARGE SCALE GENOMIC DNA]</scope>
    <source>
        <strain evidence="7">DSM 26914 / JCM 13377 / KCTC 12554 / HTCC2601</strain>
    </source>
</reference>
<keyword evidence="1" id="KW-0816">Tricarboxylic acid cycle</keyword>
<proteinExistence type="predicted"/>
<dbReference type="Gene3D" id="3.30.1490.20">
    <property type="entry name" value="ATP-grasp fold, A domain"/>
    <property type="match status" value="1"/>
</dbReference>
<feature type="domain" description="CoA-binding" evidence="5">
    <location>
        <begin position="11"/>
        <end position="106"/>
    </location>
</feature>
<dbReference type="Proteomes" id="UP000006230">
    <property type="component" value="Unassembled WGS sequence"/>
</dbReference>
<evidence type="ECO:0000256" key="4">
    <source>
        <dbReference type="ARBA" id="ARBA00022840"/>
    </source>
</evidence>
<dbReference type="eggNOG" id="COG1042">
    <property type="taxonomic scope" value="Bacteria"/>
</dbReference>
<dbReference type="PANTHER" id="PTHR43334:SF1">
    <property type="entry name" value="3-HYDROXYPROPIONATE--COA LIGASE [ADP-FORMING]"/>
    <property type="match status" value="1"/>
</dbReference>
<dbReference type="Pfam" id="PF13549">
    <property type="entry name" value="ATP-grasp_5"/>
    <property type="match status" value="1"/>
</dbReference>
<dbReference type="Gene3D" id="3.40.50.720">
    <property type="entry name" value="NAD(P)-binding Rossmann-like Domain"/>
    <property type="match status" value="1"/>
</dbReference>
<organism evidence="6 7">
    <name type="scientific">Salipiger bermudensis (strain DSM 26914 / JCM 13377 / KCTC 12554 / HTCC2601)</name>
    <name type="common">Pelagibaca bermudensis</name>
    <dbReference type="NCBI Taxonomy" id="314265"/>
    <lineage>
        <taxon>Bacteria</taxon>
        <taxon>Pseudomonadati</taxon>
        <taxon>Pseudomonadota</taxon>
        <taxon>Alphaproteobacteria</taxon>
        <taxon>Rhodobacterales</taxon>
        <taxon>Roseobacteraceae</taxon>
        <taxon>Salipiger</taxon>
    </lineage>
</organism>
<keyword evidence="7" id="KW-1185">Reference proteome</keyword>
<dbReference type="InterPro" id="IPR032875">
    <property type="entry name" value="Succ_CoA_lig_flav_dom"/>
</dbReference>
<dbReference type="SUPFAM" id="SSF52210">
    <property type="entry name" value="Succinyl-CoA synthetase domains"/>
    <property type="match status" value="2"/>
</dbReference>
<evidence type="ECO:0000259" key="5">
    <source>
        <dbReference type="SMART" id="SM00881"/>
    </source>
</evidence>
<dbReference type="SUPFAM" id="SSF51735">
    <property type="entry name" value="NAD(P)-binding Rossmann-fold domains"/>
    <property type="match status" value="1"/>
</dbReference>
<dbReference type="OrthoDB" id="9807426at2"/>
<protein>
    <submittedName>
        <fullName evidence="6">CoA-binding protein</fullName>
    </submittedName>
</protein>
<comment type="caution">
    <text evidence="6">The sequence shown here is derived from an EMBL/GenBank/DDBJ whole genome shotgun (WGS) entry which is preliminary data.</text>
</comment>
<dbReference type="EMBL" id="AATQ01000001">
    <property type="protein sequence ID" value="EAU48394.1"/>
    <property type="molecule type" value="Genomic_DNA"/>
</dbReference>
<dbReference type="InterPro" id="IPR003781">
    <property type="entry name" value="CoA-bd"/>
</dbReference>
<evidence type="ECO:0000256" key="3">
    <source>
        <dbReference type="ARBA" id="ARBA00022741"/>
    </source>
</evidence>
<dbReference type="Gene3D" id="3.30.470.20">
    <property type="entry name" value="ATP-grasp fold, B domain"/>
    <property type="match status" value="1"/>
</dbReference>
<dbReference type="Pfam" id="PF13380">
    <property type="entry name" value="CoA_binding_2"/>
    <property type="match status" value="1"/>
</dbReference>
<dbReference type="GO" id="GO:0016874">
    <property type="term" value="F:ligase activity"/>
    <property type="evidence" value="ECO:0007669"/>
    <property type="project" value="UniProtKB-KW"/>
</dbReference>
<dbReference type="GO" id="GO:0006099">
    <property type="term" value="P:tricarboxylic acid cycle"/>
    <property type="evidence" value="ECO:0007669"/>
    <property type="project" value="UniProtKB-KW"/>
</dbReference>
<evidence type="ECO:0000313" key="6">
    <source>
        <dbReference type="EMBL" id="EAU48394.1"/>
    </source>
</evidence>
<dbReference type="SMART" id="SM00881">
    <property type="entry name" value="CoA_binding"/>
    <property type="match status" value="1"/>
</dbReference>